<dbReference type="EMBL" id="CP002873">
    <property type="protein sequence ID" value="AGA66941.1"/>
    <property type="molecule type" value="Genomic_DNA"/>
</dbReference>
<keyword evidence="2" id="KW-1185">Reference proteome</keyword>
<gene>
    <name evidence="1" type="ORF">BPP43_08760</name>
</gene>
<proteinExistence type="predicted"/>
<sequence>MKELYKLDNAAKLFVSIKNKKNIPIFRVSALLKDKVNEATLQNALDITMKRFPTFALSIKKGLFWNYFEENNRRLLVEEEKYYPSYNINYKLNNGYLVRVVYYKYRISVEIFHSLADATALISFLKSLLYHYLTLSGKQINDPNEDVFKDSIHTTRDYDDSFKMHTQNKKTTTKEKKIKNVYLIKGKQLKIYGNNVVHGIVSVENIKKESKKYNVTITAYIASLLAYSIYEAKIKNRLDGKNMVVCIPVNLRTIFPSISLKNFFGVVNIQINTSNELTFENIIKIVSNEMKEKLQKEKLENFIYQNTKLENNILTKFIPLFIKNFVVNLDFELFEDKLKTLTLSNFGNIILPEDMKEYINHFEAVVYNTINSPLNVGLCSFDDKLSITFNRTIIETDIIKHFFQNISKVTKTEIYSNDFGV</sequence>
<accession>A0A3B6VLY6</accession>
<evidence type="ECO:0000313" key="1">
    <source>
        <dbReference type="EMBL" id="AGA66941.1"/>
    </source>
</evidence>
<organism evidence="1 2">
    <name type="scientific">Brachyspira pilosicoli P43/6/78</name>
    <dbReference type="NCBI Taxonomy" id="1042417"/>
    <lineage>
        <taxon>Bacteria</taxon>
        <taxon>Pseudomonadati</taxon>
        <taxon>Spirochaetota</taxon>
        <taxon>Spirochaetia</taxon>
        <taxon>Brachyspirales</taxon>
        <taxon>Brachyspiraceae</taxon>
        <taxon>Brachyspira</taxon>
    </lineage>
</organism>
<evidence type="ECO:0000313" key="2">
    <source>
        <dbReference type="Proteomes" id="UP000010793"/>
    </source>
</evidence>
<dbReference type="Proteomes" id="UP000010793">
    <property type="component" value="Chromosome"/>
</dbReference>
<dbReference type="AlphaFoldDB" id="A0A3B6VLY6"/>
<dbReference type="RefSeq" id="WP_015274678.1">
    <property type="nucleotide sequence ID" value="NC_019908.1"/>
</dbReference>
<reference evidence="1 2" key="1">
    <citation type="journal article" date="2013" name="Genome Announc.">
        <title>Complete Genome Sequence of the Porcine Strain Brachyspira pilosicoli P43/6/78(T.).</title>
        <authorList>
            <person name="Lin C."/>
            <person name="den Bakker H.C."/>
            <person name="Suzuki H."/>
            <person name="Lefebure T."/>
            <person name="Ponnala L."/>
            <person name="Sun Q."/>
            <person name="Stanhope M.J."/>
            <person name="Wiedmann M."/>
            <person name="Duhamel G.E."/>
        </authorList>
    </citation>
    <scope>NUCLEOTIDE SEQUENCE [LARGE SCALE GENOMIC DNA]</scope>
    <source>
        <strain evidence="1 2">P43/6/78</strain>
    </source>
</reference>
<dbReference type="KEGG" id="bpip:BPP43_08760"/>
<protein>
    <recommendedName>
        <fullName evidence="3">Alcohol acetyltransferase</fullName>
    </recommendedName>
</protein>
<name>A0A3B6VLY6_BRAPL</name>
<evidence type="ECO:0008006" key="3">
    <source>
        <dbReference type="Google" id="ProtNLM"/>
    </source>
</evidence>